<keyword evidence="1" id="KW-0472">Membrane</keyword>
<gene>
    <name evidence="2" type="ORF">LZ518_07975</name>
</gene>
<keyword evidence="1" id="KW-1133">Transmembrane helix</keyword>
<keyword evidence="1" id="KW-0812">Transmembrane</keyword>
<protein>
    <submittedName>
        <fullName evidence="2">Uncharacterized protein</fullName>
    </submittedName>
</protein>
<evidence type="ECO:0000313" key="3">
    <source>
        <dbReference type="Proteomes" id="UP001165383"/>
    </source>
</evidence>
<proteinExistence type="predicted"/>
<reference evidence="2" key="1">
    <citation type="submission" date="2022-05" db="EMBL/GenBank/DDBJ databases">
        <authorList>
            <person name="Jo J.-H."/>
            <person name="Im W.-T."/>
        </authorList>
    </citation>
    <scope>NUCLEOTIDE SEQUENCE</scope>
    <source>
        <strain evidence="2">RB56-2</strain>
    </source>
</reference>
<name>A0ABT0SAF9_9SPHN</name>
<dbReference type="Proteomes" id="UP001165383">
    <property type="component" value="Unassembled WGS sequence"/>
</dbReference>
<dbReference type="EMBL" id="JAMGBB010000001">
    <property type="protein sequence ID" value="MCL6741066.1"/>
    <property type="molecule type" value="Genomic_DNA"/>
</dbReference>
<organism evidence="2 3">
    <name type="scientific">Sphingomonas brevis</name>
    <dbReference type="NCBI Taxonomy" id="2908206"/>
    <lineage>
        <taxon>Bacteria</taxon>
        <taxon>Pseudomonadati</taxon>
        <taxon>Pseudomonadota</taxon>
        <taxon>Alphaproteobacteria</taxon>
        <taxon>Sphingomonadales</taxon>
        <taxon>Sphingomonadaceae</taxon>
        <taxon>Sphingomonas</taxon>
    </lineage>
</organism>
<feature type="transmembrane region" description="Helical" evidence="1">
    <location>
        <begin position="20"/>
        <end position="45"/>
    </location>
</feature>
<sequence length="52" mass="6124">MSRWWFMVVVLIAWLVRELVIWLGFSWVAGTLIAVALLAATFLFMNRRLAKR</sequence>
<evidence type="ECO:0000256" key="1">
    <source>
        <dbReference type="SAM" id="Phobius"/>
    </source>
</evidence>
<comment type="caution">
    <text evidence="2">The sequence shown here is derived from an EMBL/GenBank/DDBJ whole genome shotgun (WGS) entry which is preliminary data.</text>
</comment>
<accession>A0ABT0SAF9</accession>
<dbReference type="RefSeq" id="WP_249915472.1">
    <property type="nucleotide sequence ID" value="NZ_JAMGBB010000001.1"/>
</dbReference>
<keyword evidence="3" id="KW-1185">Reference proteome</keyword>
<evidence type="ECO:0000313" key="2">
    <source>
        <dbReference type="EMBL" id="MCL6741066.1"/>
    </source>
</evidence>